<comment type="function">
    <text evidence="5">Demethylates proteins that have been reversibly carboxymethylated.</text>
</comment>
<evidence type="ECO:0000313" key="7">
    <source>
        <dbReference type="EMBL" id="PIK61202.1"/>
    </source>
</evidence>
<dbReference type="GO" id="GO:0051723">
    <property type="term" value="F:protein methylesterase activity"/>
    <property type="evidence" value="ECO:0007669"/>
    <property type="project" value="UniProtKB-EC"/>
</dbReference>
<reference evidence="7 8" key="1">
    <citation type="journal article" date="2017" name="PLoS Biol.">
        <title>The sea cucumber genome provides insights into morphological evolution and visceral regeneration.</title>
        <authorList>
            <person name="Zhang X."/>
            <person name="Sun L."/>
            <person name="Yuan J."/>
            <person name="Sun Y."/>
            <person name="Gao Y."/>
            <person name="Zhang L."/>
            <person name="Li S."/>
            <person name="Dai H."/>
            <person name="Hamel J.F."/>
            <person name="Liu C."/>
            <person name="Yu Y."/>
            <person name="Liu S."/>
            <person name="Lin W."/>
            <person name="Guo K."/>
            <person name="Jin S."/>
            <person name="Xu P."/>
            <person name="Storey K.B."/>
            <person name="Huan P."/>
            <person name="Zhang T."/>
            <person name="Zhou Y."/>
            <person name="Zhang J."/>
            <person name="Lin C."/>
            <person name="Li X."/>
            <person name="Xing L."/>
            <person name="Huo D."/>
            <person name="Sun M."/>
            <person name="Wang L."/>
            <person name="Mercier A."/>
            <person name="Li F."/>
            <person name="Yang H."/>
            <person name="Xiang J."/>
        </authorList>
    </citation>
    <scope>NUCLEOTIDE SEQUENCE [LARGE SCALE GENOMIC DNA]</scope>
    <source>
        <strain evidence="7">Shaxun</strain>
        <tissue evidence="7">Muscle</tissue>
    </source>
</reference>
<dbReference type="InterPro" id="IPR029058">
    <property type="entry name" value="AB_hydrolase_fold"/>
</dbReference>
<dbReference type="EC" id="3.1.1.-" evidence="5"/>
<evidence type="ECO:0000256" key="2">
    <source>
        <dbReference type="ARBA" id="ARBA00022487"/>
    </source>
</evidence>
<dbReference type="Proteomes" id="UP000230750">
    <property type="component" value="Unassembled WGS sequence"/>
</dbReference>
<dbReference type="InterPro" id="IPR016812">
    <property type="entry name" value="PPase_methylesterase_euk"/>
</dbReference>
<dbReference type="PIRSF" id="PIRSF022950">
    <property type="entry name" value="PPase_methylesterase_euk"/>
    <property type="match status" value="1"/>
</dbReference>
<evidence type="ECO:0000256" key="5">
    <source>
        <dbReference type="PIRNR" id="PIRNR022950"/>
    </source>
</evidence>
<dbReference type="Pfam" id="PF12697">
    <property type="entry name" value="Abhydrolase_6"/>
    <property type="match status" value="1"/>
</dbReference>
<keyword evidence="8" id="KW-1185">Reference proteome</keyword>
<accession>A0A2G8LLW5</accession>
<evidence type="ECO:0000256" key="4">
    <source>
        <dbReference type="ARBA" id="ARBA00049203"/>
    </source>
</evidence>
<comment type="catalytic activity">
    <reaction evidence="4">
        <text>[phosphatase 2A protein]-C-terminal L-leucine methyl ester + H2O = [phosphatase 2A protein]-C-terminal L-leucine + methanol + H(+)</text>
        <dbReference type="Rhea" id="RHEA:48548"/>
        <dbReference type="Rhea" id="RHEA-COMP:12134"/>
        <dbReference type="Rhea" id="RHEA-COMP:12135"/>
        <dbReference type="ChEBI" id="CHEBI:15377"/>
        <dbReference type="ChEBI" id="CHEBI:15378"/>
        <dbReference type="ChEBI" id="CHEBI:17790"/>
        <dbReference type="ChEBI" id="CHEBI:90516"/>
        <dbReference type="ChEBI" id="CHEBI:90517"/>
        <dbReference type="EC" id="3.1.1.89"/>
    </reaction>
</comment>
<evidence type="ECO:0000256" key="1">
    <source>
        <dbReference type="ARBA" id="ARBA00008645"/>
    </source>
</evidence>
<comment type="caution">
    <text evidence="7">The sequence shown here is derived from an EMBL/GenBank/DDBJ whole genome shotgun (WGS) entry which is preliminary data.</text>
</comment>
<dbReference type="InterPro" id="IPR000073">
    <property type="entry name" value="AB_hydrolase_1"/>
</dbReference>
<evidence type="ECO:0000259" key="6">
    <source>
        <dbReference type="Pfam" id="PF12697"/>
    </source>
</evidence>
<dbReference type="Gene3D" id="3.40.50.1820">
    <property type="entry name" value="alpha/beta hydrolase"/>
    <property type="match status" value="1"/>
</dbReference>
<protein>
    <recommendedName>
        <fullName evidence="5">Protein phosphatase methylesterase 1</fullName>
        <shortName evidence="5">PME-1</shortName>
        <ecNumber evidence="5">3.1.1.-</ecNumber>
    </recommendedName>
</protein>
<keyword evidence="3 5" id="KW-0378">Hydrolase</keyword>
<evidence type="ECO:0000256" key="3">
    <source>
        <dbReference type="ARBA" id="ARBA00022801"/>
    </source>
</evidence>
<dbReference type="SUPFAM" id="SSF53474">
    <property type="entry name" value="alpha/beta-Hydrolases"/>
    <property type="match status" value="1"/>
</dbReference>
<dbReference type="OrthoDB" id="194865at2759"/>
<dbReference type="EMBL" id="MRZV01000038">
    <property type="protein sequence ID" value="PIK61202.1"/>
    <property type="molecule type" value="Genomic_DNA"/>
</dbReference>
<feature type="domain" description="AB hydrolase-1" evidence="6">
    <location>
        <begin position="32"/>
        <end position="287"/>
    </location>
</feature>
<dbReference type="PANTHER" id="PTHR14189:SF0">
    <property type="entry name" value="PROTEIN PHOSPHATASE METHYLESTERASE 1"/>
    <property type="match status" value="1"/>
</dbReference>
<gene>
    <name evidence="7" type="ORF">BSL78_01845</name>
</gene>
<dbReference type="InterPro" id="IPR000639">
    <property type="entry name" value="Epox_hydrolase-like"/>
</dbReference>
<evidence type="ECO:0000313" key="8">
    <source>
        <dbReference type="Proteomes" id="UP000230750"/>
    </source>
</evidence>
<name>A0A2G8LLW5_STIJA</name>
<dbReference type="AlphaFoldDB" id="A0A2G8LLW5"/>
<dbReference type="PRINTS" id="PR00412">
    <property type="entry name" value="EPOXHYDRLASE"/>
</dbReference>
<keyword evidence="2 5" id="KW-0719">Serine esterase</keyword>
<organism evidence="7 8">
    <name type="scientific">Stichopus japonicus</name>
    <name type="common">Sea cucumber</name>
    <dbReference type="NCBI Taxonomy" id="307972"/>
    <lineage>
        <taxon>Eukaryota</taxon>
        <taxon>Metazoa</taxon>
        <taxon>Echinodermata</taxon>
        <taxon>Eleutherozoa</taxon>
        <taxon>Echinozoa</taxon>
        <taxon>Holothuroidea</taxon>
        <taxon>Aspidochirotacea</taxon>
        <taxon>Aspidochirotida</taxon>
        <taxon>Stichopodidae</taxon>
        <taxon>Apostichopus</taxon>
    </lineage>
</organism>
<dbReference type="PANTHER" id="PTHR14189">
    <property type="entry name" value="PROTEIN PHOSPHATASE METHYLESTERASE-1 RELATED"/>
    <property type="match status" value="1"/>
</dbReference>
<comment type="similarity">
    <text evidence="1 5">Belongs to the AB hydrolase superfamily.</text>
</comment>
<proteinExistence type="inferred from homology"/>
<sequence>MLRVRLHIHNVIFGEKVTDEIVGKYTASDATSWSTWKATLTKLVKCRTLAVDVRGHGNTKTSEEDDISADRLASDIGKIVSTRYKDETAPPIILVGHSMGGAIAIHSALKTCTSIAGSALEALQSMQSFLKGRPKQFQSIETRTGQIKNLESARVSMIGQLQPMDKNEMAEGSSPEAGHQWMVQSQRESEDAVGETENHAANTETVQQTYTWRVDLSKTEPYWKGWFQGMSNLFLSVPVPKMLLLAGVDRLDKDLAIGHMQGKFQMQVLSNCGHTMQEDQPQKVAEALATFLLRHKMTEALSGFESPEMSIAAMYMCCGYSP</sequence>
<dbReference type="STRING" id="307972.A0A2G8LLW5"/>